<evidence type="ECO:0000313" key="3">
    <source>
        <dbReference type="Proteomes" id="UP001140949"/>
    </source>
</evidence>
<reference evidence="2" key="2">
    <citation type="submission" date="2023-04" db="EMBL/GenBank/DDBJ databases">
        <authorList>
            <person name="Bruccoleri R.E."/>
            <person name="Oakeley E.J."/>
            <person name="Faust A.-M."/>
            <person name="Dessus-Babus S."/>
            <person name="Altorfer M."/>
            <person name="Burckhardt D."/>
            <person name="Oertli M."/>
            <person name="Naumann U."/>
            <person name="Petersen F."/>
            <person name="Wong J."/>
        </authorList>
    </citation>
    <scope>NUCLEOTIDE SEQUENCE</scope>
    <source>
        <strain evidence="2">GSM-AAB239-AS_SAM_17_03QT</strain>
        <tissue evidence="2">Leaf</tissue>
    </source>
</reference>
<name>A0AAX6EC07_IRIPA</name>
<organism evidence="2 3">
    <name type="scientific">Iris pallida</name>
    <name type="common">Sweet iris</name>
    <dbReference type="NCBI Taxonomy" id="29817"/>
    <lineage>
        <taxon>Eukaryota</taxon>
        <taxon>Viridiplantae</taxon>
        <taxon>Streptophyta</taxon>
        <taxon>Embryophyta</taxon>
        <taxon>Tracheophyta</taxon>
        <taxon>Spermatophyta</taxon>
        <taxon>Magnoliopsida</taxon>
        <taxon>Liliopsida</taxon>
        <taxon>Asparagales</taxon>
        <taxon>Iridaceae</taxon>
        <taxon>Iridoideae</taxon>
        <taxon>Irideae</taxon>
        <taxon>Iris</taxon>
    </lineage>
</organism>
<proteinExistence type="predicted"/>
<dbReference type="EMBL" id="JANAVB010037818">
    <property type="protein sequence ID" value="KAJ6801637.1"/>
    <property type="molecule type" value="Genomic_DNA"/>
</dbReference>
<feature type="compositionally biased region" description="Low complexity" evidence="1">
    <location>
        <begin position="26"/>
        <end position="37"/>
    </location>
</feature>
<feature type="region of interest" description="Disordered" evidence="1">
    <location>
        <begin position="1"/>
        <end position="53"/>
    </location>
</feature>
<comment type="caution">
    <text evidence="2">The sequence shown here is derived from an EMBL/GenBank/DDBJ whole genome shotgun (WGS) entry which is preliminary data.</text>
</comment>
<evidence type="ECO:0000313" key="2">
    <source>
        <dbReference type="EMBL" id="KAJ6801637.1"/>
    </source>
</evidence>
<sequence>MITDDFTNSDHHSKHHHLSSILANQSPSPATSTTTTTINHQQPSQHRISNHSPDTSPSHLLLLGWIWSGRSTTATVWTSPYTLTFDPARLRPCQASSLLSQAESRSDLTRSALASLRLLGQSPCLCRRSSWI</sequence>
<feature type="compositionally biased region" description="Polar residues" evidence="1">
    <location>
        <begin position="38"/>
        <end position="53"/>
    </location>
</feature>
<reference evidence="2" key="1">
    <citation type="journal article" date="2023" name="GigaByte">
        <title>Genome assembly of the bearded iris, Iris pallida Lam.</title>
        <authorList>
            <person name="Bruccoleri R.E."/>
            <person name="Oakeley E.J."/>
            <person name="Faust A.M.E."/>
            <person name="Altorfer M."/>
            <person name="Dessus-Babus S."/>
            <person name="Burckhardt D."/>
            <person name="Oertli M."/>
            <person name="Naumann U."/>
            <person name="Petersen F."/>
            <person name="Wong J."/>
        </authorList>
    </citation>
    <scope>NUCLEOTIDE SEQUENCE</scope>
    <source>
        <strain evidence="2">GSM-AAB239-AS_SAM_17_03QT</strain>
    </source>
</reference>
<dbReference type="AlphaFoldDB" id="A0AAX6EC07"/>
<evidence type="ECO:0000256" key="1">
    <source>
        <dbReference type="SAM" id="MobiDB-lite"/>
    </source>
</evidence>
<accession>A0AAX6EC07</accession>
<keyword evidence="3" id="KW-1185">Reference proteome</keyword>
<dbReference type="Proteomes" id="UP001140949">
    <property type="component" value="Unassembled WGS sequence"/>
</dbReference>
<gene>
    <name evidence="2" type="ORF">M6B38_197125</name>
</gene>
<protein>
    <submittedName>
        <fullName evidence="2">Uncharacterized protein</fullName>
    </submittedName>
</protein>